<evidence type="ECO:0000313" key="3">
    <source>
        <dbReference type="EMBL" id="ADP00049.1"/>
    </source>
</evidence>
<gene>
    <name evidence="3" type="ORF">CYOG_00028</name>
</gene>
<name>E3SMF4_9CAUD</name>
<evidence type="ECO:0000313" key="4">
    <source>
        <dbReference type="Proteomes" id="UP000006529"/>
    </source>
</evidence>
<dbReference type="Pfam" id="PF25590">
    <property type="entry name" value="DUF7936"/>
    <property type="match status" value="1"/>
</dbReference>
<dbReference type="RefSeq" id="YP_005087421.1">
    <property type="nucleotide sequence ID" value="NC_016657.1"/>
</dbReference>
<reference evidence="3 4" key="1">
    <citation type="submission" date="2009-10" db="EMBL/GenBank/DDBJ databases">
        <title>The Genome Sequence of Cyanophage 9515-10a.</title>
        <authorList>
            <consortium name="The Broad Institute Genome Sequencing Platform"/>
            <person name="Henn M.R."/>
            <person name="Sullivan M.S."/>
            <person name="Osburne M.S."/>
            <person name="Levin J."/>
            <person name="Malboeuf C."/>
            <person name="Casali M."/>
            <person name="Russ C."/>
            <person name="Lennon N."/>
            <person name="Erlich R."/>
            <person name="Young S.K."/>
            <person name="Koehrsen M."/>
            <person name="Yandava C."/>
            <person name="Zeng Q."/>
            <person name="Alvarado L."/>
            <person name="Anderson S."/>
            <person name="Berlin A."/>
            <person name="Borenstein D."/>
            <person name="Chen Z."/>
            <person name="Engels R."/>
            <person name="Freedman E."/>
            <person name="Gellesch M."/>
            <person name="Goldberg J."/>
            <person name="Green L."/>
            <person name="Griggs A."/>
            <person name="Gujja S."/>
            <person name="Heiman D."/>
            <person name="Hepburn T."/>
            <person name="Howarth C."/>
            <person name="Jen D."/>
            <person name="Larson L."/>
            <person name="Lewis B."/>
            <person name="Mehta T."/>
            <person name="Park D."/>
            <person name="Pearson M."/>
            <person name="Roberts A."/>
            <person name="Ryan E."/>
            <person name="Saif S."/>
            <person name="Shea T."/>
            <person name="Shenoy N."/>
            <person name="Sisk P."/>
            <person name="Stolte C."/>
            <person name="Sykes S."/>
            <person name="Walk T."/>
            <person name="White J."/>
            <person name="Yu Q."/>
            <person name="Coleman M.L."/>
            <person name="Huang K.H."/>
            <person name="Weigele P.R."/>
            <person name="DeFrancesco A.S."/>
            <person name="Kern S.E."/>
            <person name="Thompson L.R."/>
            <person name="Fu R."/>
            <person name="Hombeck B."/>
            <person name="Chisholm S.W."/>
            <person name="Haas B."/>
            <person name="Nusbaum C."/>
            <person name="Galagan J."/>
            <person name="Birren B."/>
        </authorList>
    </citation>
    <scope>NUCLEOTIDE SEQUENCE [LARGE SCALE GENOMIC DNA]</scope>
    <source>
        <strain evidence="3">9515-10a</strain>
    </source>
</reference>
<evidence type="ECO:0000259" key="2">
    <source>
        <dbReference type="Pfam" id="PF25590"/>
    </source>
</evidence>
<feature type="domain" description="DUF7936" evidence="2">
    <location>
        <begin position="1"/>
        <end position="102"/>
    </location>
</feature>
<feature type="region of interest" description="Disordered" evidence="1">
    <location>
        <begin position="84"/>
        <end position="103"/>
    </location>
</feature>
<dbReference type="InterPro" id="IPR057696">
    <property type="entry name" value="DUF7936"/>
</dbReference>
<protein>
    <submittedName>
        <fullName evidence="3">Predicted protein</fullName>
    </submittedName>
</protein>
<dbReference type="Proteomes" id="UP000006529">
    <property type="component" value="Segment"/>
</dbReference>
<evidence type="ECO:0000256" key="1">
    <source>
        <dbReference type="SAM" id="MobiDB-lite"/>
    </source>
</evidence>
<dbReference type="EMBL" id="GU071100">
    <property type="protein sequence ID" value="ADP00049.1"/>
    <property type="molecule type" value="Genomic_DNA"/>
</dbReference>
<dbReference type="OrthoDB" id="17423at10239"/>
<dbReference type="KEGG" id="vg:11538020"/>
<sequence>MATKTWQVNTLQRELADGYVNKVIYRVNGEDGTYKFRATGEVDLPKPDTLVPYADLTEEVVLGWVKAKLDADSAGTVAKIEAAVENGVNEQKTPTTGVGKPWS</sequence>
<accession>E3SMF4</accession>
<dbReference type="GeneID" id="11538020"/>
<proteinExistence type="predicted"/>
<keyword evidence="4" id="KW-1185">Reference proteome</keyword>
<organism evidence="3 4">
    <name type="scientific">Cyanophage 9515-10a</name>
    <dbReference type="NCBI Taxonomy" id="444875"/>
    <lineage>
        <taxon>Viruses</taxon>
        <taxon>Duplodnaviria</taxon>
        <taxon>Heunggongvirae</taxon>
        <taxon>Uroviricota</taxon>
        <taxon>Caudoviricetes</taxon>
        <taxon>Autographivirales</taxon>
        <taxon>Sechaudvirinae</taxon>
        <taxon>Tangaroavirus</taxon>
        <taxon>Tangaroavirus tv951510a</taxon>
    </lineage>
</organism>